<dbReference type="Pfam" id="PF00171">
    <property type="entry name" value="Aldedh"/>
    <property type="match status" value="1"/>
</dbReference>
<evidence type="ECO:0000256" key="2">
    <source>
        <dbReference type="ARBA" id="ARBA00023002"/>
    </source>
</evidence>
<keyword evidence="5" id="KW-1185">Reference proteome</keyword>
<dbReference type="InterPro" id="IPR050740">
    <property type="entry name" value="Aldehyde_DH_Superfamily"/>
</dbReference>
<organism evidence="4 5">
    <name type="scientific">Aquamicrobium ahrensii</name>
    <dbReference type="NCBI Taxonomy" id="469551"/>
    <lineage>
        <taxon>Bacteria</taxon>
        <taxon>Pseudomonadati</taxon>
        <taxon>Pseudomonadota</taxon>
        <taxon>Alphaproteobacteria</taxon>
        <taxon>Hyphomicrobiales</taxon>
        <taxon>Phyllobacteriaceae</taxon>
        <taxon>Aquamicrobium</taxon>
    </lineage>
</organism>
<feature type="domain" description="Aldehyde dehydrogenase" evidence="3">
    <location>
        <begin position="33"/>
        <end position="492"/>
    </location>
</feature>
<name>A0ABV2KQ20_9HYPH</name>
<dbReference type="PANTHER" id="PTHR43353">
    <property type="entry name" value="SUCCINATE-SEMIALDEHYDE DEHYDROGENASE, MITOCHONDRIAL"/>
    <property type="match status" value="1"/>
</dbReference>
<gene>
    <name evidence="4" type="ORF">ABID44_003518</name>
</gene>
<dbReference type="GO" id="GO:0016491">
    <property type="term" value="F:oxidoreductase activity"/>
    <property type="evidence" value="ECO:0007669"/>
    <property type="project" value="UniProtKB-KW"/>
</dbReference>
<dbReference type="InterPro" id="IPR016161">
    <property type="entry name" value="Ald_DH/histidinol_DH"/>
</dbReference>
<dbReference type="InterPro" id="IPR016162">
    <property type="entry name" value="Ald_DH_N"/>
</dbReference>
<proteinExistence type="inferred from homology"/>
<dbReference type="InterPro" id="IPR016160">
    <property type="entry name" value="Ald_DH_CS_CYS"/>
</dbReference>
<keyword evidence="2 4" id="KW-0560">Oxidoreductase</keyword>
<dbReference type="RefSeq" id="WP_354152967.1">
    <property type="nucleotide sequence ID" value="NZ_JBEPMN010000020.1"/>
</dbReference>
<dbReference type="EC" id="1.2.1.-" evidence="4"/>
<dbReference type="SUPFAM" id="SSF53720">
    <property type="entry name" value="ALDH-like"/>
    <property type="match status" value="1"/>
</dbReference>
<comment type="similarity">
    <text evidence="1">Belongs to the aldehyde dehydrogenase family.</text>
</comment>
<dbReference type="Gene3D" id="3.40.605.10">
    <property type="entry name" value="Aldehyde Dehydrogenase, Chain A, domain 1"/>
    <property type="match status" value="1"/>
</dbReference>
<dbReference type="CDD" id="cd07103">
    <property type="entry name" value="ALDH_F5_SSADH_GabD"/>
    <property type="match status" value="1"/>
</dbReference>
<dbReference type="InterPro" id="IPR015590">
    <property type="entry name" value="Aldehyde_DH_dom"/>
</dbReference>
<comment type="caution">
    <text evidence="4">The sequence shown here is derived from an EMBL/GenBank/DDBJ whole genome shotgun (WGS) entry which is preliminary data.</text>
</comment>
<dbReference type="InterPro" id="IPR016163">
    <property type="entry name" value="Ald_DH_C"/>
</dbReference>
<dbReference type="Proteomes" id="UP001549143">
    <property type="component" value="Unassembled WGS sequence"/>
</dbReference>
<dbReference type="PANTHER" id="PTHR43353:SF5">
    <property type="entry name" value="SUCCINATE-SEMIALDEHYDE DEHYDROGENASE, MITOCHONDRIAL"/>
    <property type="match status" value="1"/>
</dbReference>
<evidence type="ECO:0000259" key="3">
    <source>
        <dbReference type="Pfam" id="PF00171"/>
    </source>
</evidence>
<evidence type="ECO:0000256" key="1">
    <source>
        <dbReference type="ARBA" id="ARBA00009986"/>
    </source>
</evidence>
<sequence length="497" mass="53335">MSAHFARQQRHEALDHLNDRRLYRELAYVGGHWTASATASSFEVTDPFSGATLAFVAALDEGQTADAISAASDAFPAWRALLPQERSRLLRAWYELIVAAKEDLALLMTLEQGKPLKESRGEIDYAASFVEWYAEEAKRLNVEGVSSHLPGAEMAVRREPLGVVGVVTPWNFPSAMLTRKAAAALAAGCTVVAHPSSQTPLSALALAELGERAGLPAGVFNIVTGAAAPIVEMLCTDTRVRALSFTGSTEIGRRIAGHCAPTMKRLVMELGGHAPLIVFADADPERAAQIALDAKFATSGQDCLAANRIYVERPLYEAFCTAFTRRIQALKVAGGLSPDADIGPLMHERAIAKVEEQVADALARGARLVCGGSRHESGPLFFQPTLLADVSDDALIMREETFGPVAAVTAFDREDEVVTRANATEYGLVAYVVTENGARQRRMANALDYGMVAINRVKITGAPIPFGGVKQSGLGREGSRHGIEAFTDLKYVCLDLT</sequence>
<dbReference type="PROSITE" id="PS00070">
    <property type="entry name" value="ALDEHYDE_DEHYDR_CYS"/>
    <property type="match status" value="1"/>
</dbReference>
<protein>
    <submittedName>
        <fullName evidence="4">Aspartate-semialdehyde dehydrogenase</fullName>
        <ecNumber evidence="4">1.2.1.-</ecNumber>
    </submittedName>
</protein>
<evidence type="ECO:0000313" key="4">
    <source>
        <dbReference type="EMBL" id="MET3663163.1"/>
    </source>
</evidence>
<evidence type="ECO:0000313" key="5">
    <source>
        <dbReference type="Proteomes" id="UP001549143"/>
    </source>
</evidence>
<reference evidence="4 5" key="1">
    <citation type="submission" date="2024-06" db="EMBL/GenBank/DDBJ databases">
        <title>Genomic Encyclopedia of Type Strains, Phase IV (KMG-IV): sequencing the most valuable type-strain genomes for metagenomic binning, comparative biology and taxonomic classification.</title>
        <authorList>
            <person name="Goeker M."/>
        </authorList>
    </citation>
    <scope>NUCLEOTIDE SEQUENCE [LARGE SCALE GENOMIC DNA]</scope>
    <source>
        <strain evidence="4 5">DSM 19730</strain>
    </source>
</reference>
<dbReference type="EMBL" id="JBEPMN010000020">
    <property type="protein sequence ID" value="MET3663163.1"/>
    <property type="molecule type" value="Genomic_DNA"/>
</dbReference>
<dbReference type="Gene3D" id="3.40.309.10">
    <property type="entry name" value="Aldehyde Dehydrogenase, Chain A, domain 2"/>
    <property type="match status" value="1"/>
</dbReference>
<accession>A0ABV2KQ20</accession>